<feature type="non-terminal residue" evidence="2">
    <location>
        <position position="1"/>
    </location>
</feature>
<evidence type="ECO:0000256" key="1">
    <source>
        <dbReference type="SAM" id="MobiDB-lite"/>
    </source>
</evidence>
<accession>A0A0F9CZB6</accession>
<sequence length="64" mass="6714">QEALDAVRKGEVSGIVLIGGGKVYLEIGPGVTQTEIRVQEPKLVEATPEQPSAEAAVEEPEATE</sequence>
<protein>
    <submittedName>
        <fullName evidence="2">Uncharacterized protein</fullName>
    </submittedName>
</protein>
<comment type="caution">
    <text evidence="2">The sequence shown here is derived from an EMBL/GenBank/DDBJ whole genome shotgun (WGS) entry which is preliminary data.</text>
</comment>
<proteinExistence type="predicted"/>
<evidence type="ECO:0000313" key="2">
    <source>
        <dbReference type="EMBL" id="KKL54674.1"/>
    </source>
</evidence>
<feature type="region of interest" description="Disordered" evidence="1">
    <location>
        <begin position="45"/>
        <end position="64"/>
    </location>
</feature>
<reference evidence="2" key="1">
    <citation type="journal article" date="2015" name="Nature">
        <title>Complex archaea that bridge the gap between prokaryotes and eukaryotes.</title>
        <authorList>
            <person name="Spang A."/>
            <person name="Saw J.H."/>
            <person name="Jorgensen S.L."/>
            <person name="Zaremba-Niedzwiedzka K."/>
            <person name="Martijn J."/>
            <person name="Lind A.E."/>
            <person name="van Eijk R."/>
            <person name="Schleper C."/>
            <person name="Guy L."/>
            <person name="Ettema T.J."/>
        </authorList>
    </citation>
    <scope>NUCLEOTIDE SEQUENCE</scope>
</reference>
<organism evidence="2">
    <name type="scientific">marine sediment metagenome</name>
    <dbReference type="NCBI Taxonomy" id="412755"/>
    <lineage>
        <taxon>unclassified sequences</taxon>
        <taxon>metagenomes</taxon>
        <taxon>ecological metagenomes</taxon>
    </lineage>
</organism>
<name>A0A0F9CZB6_9ZZZZ</name>
<gene>
    <name evidence="2" type="ORF">LCGC14_2263090</name>
</gene>
<dbReference type="EMBL" id="LAZR01031117">
    <property type="protein sequence ID" value="KKL54674.1"/>
    <property type="molecule type" value="Genomic_DNA"/>
</dbReference>
<dbReference type="AlphaFoldDB" id="A0A0F9CZB6"/>